<accession>A0A7W3LY10</accession>
<gene>
    <name evidence="3" type="ORF">HNR61_007954</name>
</gene>
<feature type="region of interest" description="Disordered" evidence="1">
    <location>
        <begin position="26"/>
        <end position="51"/>
    </location>
</feature>
<keyword evidence="2" id="KW-0732">Signal</keyword>
<feature type="chain" id="PRO_5038504927" description="Secreted protein" evidence="2">
    <location>
        <begin position="23"/>
        <end position="135"/>
    </location>
</feature>
<organism evidence="3 4">
    <name type="scientific">Actinomadura namibiensis</name>
    <dbReference type="NCBI Taxonomy" id="182080"/>
    <lineage>
        <taxon>Bacteria</taxon>
        <taxon>Bacillati</taxon>
        <taxon>Actinomycetota</taxon>
        <taxon>Actinomycetes</taxon>
        <taxon>Streptosporangiales</taxon>
        <taxon>Thermomonosporaceae</taxon>
        <taxon>Actinomadura</taxon>
    </lineage>
</organism>
<keyword evidence="4" id="KW-1185">Reference proteome</keyword>
<evidence type="ECO:0000313" key="3">
    <source>
        <dbReference type="EMBL" id="MBA8956272.1"/>
    </source>
</evidence>
<sequence length="135" mass="14080">MTRPRLAALTAASVPAVGLAVALLAPSAAQPPPAGRSLAADRPREAGRQAVRPCHWAARTTTRLREAPRVTATPVRQLAEGEAHPCRSAAPVRGGRYRDCGGAGDRWAAVYWGPPGGPADRVGYLAARCVTLRNG</sequence>
<evidence type="ECO:0000256" key="1">
    <source>
        <dbReference type="SAM" id="MobiDB-lite"/>
    </source>
</evidence>
<comment type="caution">
    <text evidence="3">The sequence shown here is derived from an EMBL/GenBank/DDBJ whole genome shotgun (WGS) entry which is preliminary data.</text>
</comment>
<proteinExistence type="predicted"/>
<protein>
    <recommendedName>
        <fullName evidence="5">Secreted protein</fullName>
    </recommendedName>
</protein>
<dbReference type="Proteomes" id="UP000572680">
    <property type="component" value="Unassembled WGS sequence"/>
</dbReference>
<feature type="signal peptide" evidence="2">
    <location>
        <begin position="1"/>
        <end position="22"/>
    </location>
</feature>
<dbReference type="RefSeq" id="WP_220510344.1">
    <property type="nucleotide sequence ID" value="NZ_BAAALP010000069.1"/>
</dbReference>
<name>A0A7W3LY10_ACTNM</name>
<evidence type="ECO:0008006" key="5">
    <source>
        <dbReference type="Google" id="ProtNLM"/>
    </source>
</evidence>
<reference evidence="3 4" key="1">
    <citation type="submission" date="2020-08" db="EMBL/GenBank/DDBJ databases">
        <title>Genomic Encyclopedia of Type Strains, Phase IV (KMG-IV): sequencing the most valuable type-strain genomes for metagenomic binning, comparative biology and taxonomic classification.</title>
        <authorList>
            <person name="Goeker M."/>
        </authorList>
    </citation>
    <scope>NUCLEOTIDE SEQUENCE [LARGE SCALE GENOMIC DNA]</scope>
    <source>
        <strain evidence="3 4">DSM 44197</strain>
    </source>
</reference>
<dbReference type="EMBL" id="JACJIA010000015">
    <property type="protein sequence ID" value="MBA8956272.1"/>
    <property type="molecule type" value="Genomic_DNA"/>
</dbReference>
<dbReference type="AlphaFoldDB" id="A0A7W3LY10"/>
<evidence type="ECO:0000313" key="4">
    <source>
        <dbReference type="Proteomes" id="UP000572680"/>
    </source>
</evidence>
<evidence type="ECO:0000256" key="2">
    <source>
        <dbReference type="SAM" id="SignalP"/>
    </source>
</evidence>